<name>A0ACB8SN34_9AGAM</name>
<comment type="caution">
    <text evidence="1">The sequence shown here is derived from an EMBL/GenBank/DDBJ whole genome shotgun (WGS) entry which is preliminary data.</text>
</comment>
<reference evidence="1" key="2">
    <citation type="journal article" date="2022" name="New Phytol.">
        <title>Evolutionary transition to the ectomycorrhizal habit in the genomes of a hyperdiverse lineage of mushroom-forming fungi.</title>
        <authorList>
            <person name="Looney B."/>
            <person name="Miyauchi S."/>
            <person name="Morin E."/>
            <person name="Drula E."/>
            <person name="Courty P.E."/>
            <person name="Kohler A."/>
            <person name="Kuo A."/>
            <person name="LaButti K."/>
            <person name="Pangilinan J."/>
            <person name="Lipzen A."/>
            <person name="Riley R."/>
            <person name="Andreopoulos W."/>
            <person name="He G."/>
            <person name="Johnson J."/>
            <person name="Nolan M."/>
            <person name="Tritt A."/>
            <person name="Barry K.W."/>
            <person name="Grigoriev I.V."/>
            <person name="Nagy L.G."/>
            <person name="Hibbett D."/>
            <person name="Henrissat B."/>
            <person name="Matheny P.B."/>
            <person name="Labbe J."/>
            <person name="Martin F.M."/>
        </authorList>
    </citation>
    <scope>NUCLEOTIDE SEQUENCE</scope>
    <source>
        <strain evidence="1">HHB10654</strain>
    </source>
</reference>
<organism evidence="1 2">
    <name type="scientific">Artomyces pyxidatus</name>
    <dbReference type="NCBI Taxonomy" id="48021"/>
    <lineage>
        <taxon>Eukaryota</taxon>
        <taxon>Fungi</taxon>
        <taxon>Dikarya</taxon>
        <taxon>Basidiomycota</taxon>
        <taxon>Agaricomycotina</taxon>
        <taxon>Agaricomycetes</taxon>
        <taxon>Russulales</taxon>
        <taxon>Auriscalpiaceae</taxon>
        <taxon>Artomyces</taxon>
    </lineage>
</organism>
<accession>A0ACB8SN34</accession>
<protein>
    <submittedName>
        <fullName evidence="1">Uncharacterized protein</fullName>
    </submittedName>
</protein>
<reference evidence="1" key="1">
    <citation type="submission" date="2021-03" db="EMBL/GenBank/DDBJ databases">
        <authorList>
            <consortium name="DOE Joint Genome Institute"/>
            <person name="Ahrendt S."/>
            <person name="Looney B.P."/>
            <person name="Miyauchi S."/>
            <person name="Morin E."/>
            <person name="Drula E."/>
            <person name="Courty P.E."/>
            <person name="Chicoki N."/>
            <person name="Fauchery L."/>
            <person name="Kohler A."/>
            <person name="Kuo A."/>
            <person name="Labutti K."/>
            <person name="Pangilinan J."/>
            <person name="Lipzen A."/>
            <person name="Riley R."/>
            <person name="Andreopoulos W."/>
            <person name="He G."/>
            <person name="Johnson J."/>
            <person name="Barry K.W."/>
            <person name="Grigoriev I.V."/>
            <person name="Nagy L."/>
            <person name="Hibbett D."/>
            <person name="Henrissat B."/>
            <person name="Matheny P.B."/>
            <person name="Labbe J."/>
            <person name="Martin F."/>
        </authorList>
    </citation>
    <scope>NUCLEOTIDE SEQUENCE</scope>
    <source>
        <strain evidence="1">HHB10654</strain>
    </source>
</reference>
<sequence length="245" mass="27585">MTVTSESLLPEQYLTLLSLGRSQSEPFSFWPWFQEDEIGPHIPSFVPCTEKELLDRVLDAVAFIAVHKTPHEAFATALSIEAGQVTLYVAANGSVSPETVTHLQHIWDQLGSIARGNAGSTADPDMSSLEALRNSIYAFHMAKLRYRFDKYFEPFAQAFMPEARSSKDLFSYDIKRLESLLQDLTVVRDIFDSKTISEDQRTRDIARCLAAGEKTWRKALAIDAQNRVFLDDGIFLCCPYEVHGA</sequence>
<dbReference type="Proteomes" id="UP000814140">
    <property type="component" value="Unassembled WGS sequence"/>
</dbReference>
<keyword evidence="2" id="KW-1185">Reference proteome</keyword>
<evidence type="ECO:0000313" key="1">
    <source>
        <dbReference type="EMBL" id="KAI0057632.1"/>
    </source>
</evidence>
<dbReference type="EMBL" id="MU277244">
    <property type="protein sequence ID" value="KAI0057632.1"/>
    <property type="molecule type" value="Genomic_DNA"/>
</dbReference>
<evidence type="ECO:0000313" key="2">
    <source>
        <dbReference type="Proteomes" id="UP000814140"/>
    </source>
</evidence>
<gene>
    <name evidence="1" type="ORF">BV25DRAFT_1357571</name>
</gene>
<proteinExistence type="predicted"/>